<dbReference type="AlphaFoldDB" id="A0A101M9C9"/>
<accession>A0A101M9C9</accession>
<dbReference type="EMBL" id="LLXE01000497">
    <property type="protein sequence ID" value="KUM56384.1"/>
    <property type="molecule type" value="Genomic_DNA"/>
</dbReference>
<organism evidence="1 2">
    <name type="scientific">Penicillium freii</name>
    <dbReference type="NCBI Taxonomy" id="48697"/>
    <lineage>
        <taxon>Eukaryota</taxon>
        <taxon>Fungi</taxon>
        <taxon>Dikarya</taxon>
        <taxon>Ascomycota</taxon>
        <taxon>Pezizomycotina</taxon>
        <taxon>Eurotiomycetes</taxon>
        <taxon>Eurotiomycetidae</taxon>
        <taxon>Eurotiales</taxon>
        <taxon>Aspergillaceae</taxon>
        <taxon>Penicillium</taxon>
    </lineage>
</organism>
<dbReference type="Proteomes" id="UP000055045">
    <property type="component" value="Unassembled WGS sequence"/>
</dbReference>
<proteinExistence type="predicted"/>
<sequence length="85" mass="9330">MRTAISPRFAISKVFNFSIATILISNSGNLQIDISISNSIRPRSTSRQAYRGLQEPGYPRIGLFGLSFALHVFSCKRTQTGVPGL</sequence>
<gene>
    <name evidence="1" type="ORF">ACN42_g10832</name>
</gene>
<name>A0A101M9C9_PENFR</name>
<protein>
    <submittedName>
        <fullName evidence="1">Uncharacterized protein</fullName>
    </submittedName>
</protein>
<comment type="caution">
    <text evidence="1">The sequence shown here is derived from an EMBL/GenBank/DDBJ whole genome shotgun (WGS) entry which is preliminary data.</text>
</comment>
<evidence type="ECO:0000313" key="2">
    <source>
        <dbReference type="Proteomes" id="UP000055045"/>
    </source>
</evidence>
<keyword evidence="2" id="KW-1185">Reference proteome</keyword>
<evidence type="ECO:0000313" key="1">
    <source>
        <dbReference type="EMBL" id="KUM56384.1"/>
    </source>
</evidence>
<reference evidence="1 2" key="1">
    <citation type="submission" date="2015-10" db="EMBL/GenBank/DDBJ databases">
        <title>Genome sequencing of Penicillium freii.</title>
        <authorList>
            <person name="Nguyen H.D."/>
            <person name="Visagie C.M."/>
            <person name="Seifert K.A."/>
        </authorList>
    </citation>
    <scope>NUCLEOTIDE SEQUENCE [LARGE SCALE GENOMIC DNA]</scope>
    <source>
        <strain evidence="1 2">DAOM 242723</strain>
    </source>
</reference>